<feature type="compositionally biased region" description="Basic and acidic residues" evidence="1">
    <location>
        <begin position="138"/>
        <end position="152"/>
    </location>
</feature>
<keyword evidence="3" id="KW-1185">Reference proteome</keyword>
<proteinExistence type="predicted"/>
<sequence>MLTTRSFLLTADLGRVYRFSWFPETDEDGCFRRMAIERCRIYARQTLGDIARSTHDDLFNYKLWDLWRHVFEHPLGPPVKLEQVLTDLAWAVERGDLHVYLHYDPLEHMPRHQTGQSSGALQDPDTSTAAQPRTNSPVDRKAQRDPVQARRDRYNERQELVQATADNPDVSEANERLNFNNDNIIRAEAAEYVYALDEYNRGNSGQRPKPPTGLKALDPEEITGLENATFTSESSGFGAALLKSDINQETMLTFKGTSTGKDWYANIGQAFGREADQYNQAMKLAAEAKDSALDQNFSLVGHSLGGGLASSGVAVTGQDGYTFNSAGLNSETAARQGGMSNAQAAKRIQTQTVNGELLTIVQKHGSDALGVALGGASGHMLGGPMGGLVGAAVVGKLIPDLPNALGQQRTLPSIKGGNPYERHGMDQVVAGIESQKEQDIETLQKAR</sequence>
<evidence type="ECO:0000313" key="3">
    <source>
        <dbReference type="Proteomes" id="UP000218896"/>
    </source>
</evidence>
<evidence type="ECO:0000256" key="1">
    <source>
        <dbReference type="SAM" id="MobiDB-lite"/>
    </source>
</evidence>
<name>A0A2A2F8B6_9GAMM</name>
<dbReference type="RefSeq" id="WP_095615790.1">
    <property type="nucleotide sequence ID" value="NZ_NSKD01000001.1"/>
</dbReference>
<dbReference type="OrthoDB" id="9807902at2"/>
<dbReference type="Gene3D" id="3.40.50.1820">
    <property type="entry name" value="alpha/beta hydrolase"/>
    <property type="match status" value="1"/>
</dbReference>
<reference evidence="2 3" key="1">
    <citation type="submission" date="2017-08" db="EMBL/GenBank/DDBJ databases">
        <title>Halovibrio sewagensis sp. nov., isolated from wastewater of high salinity.</title>
        <authorList>
            <person name="Dong X."/>
            <person name="Zhang G."/>
        </authorList>
    </citation>
    <scope>NUCLEOTIDE SEQUENCE [LARGE SCALE GENOMIC DNA]</scope>
    <source>
        <strain evidence="2 3">YL5-2</strain>
    </source>
</reference>
<evidence type="ECO:0000313" key="2">
    <source>
        <dbReference type="EMBL" id="PAU81686.1"/>
    </source>
</evidence>
<dbReference type="SUPFAM" id="SSF53474">
    <property type="entry name" value="alpha/beta-Hydrolases"/>
    <property type="match status" value="1"/>
</dbReference>
<organism evidence="2 3">
    <name type="scientific">Halovibrio salipaludis</name>
    <dbReference type="NCBI Taxonomy" id="2032626"/>
    <lineage>
        <taxon>Bacteria</taxon>
        <taxon>Pseudomonadati</taxon>
        <taxon>Pseudomonadota</taxon>
        <taxon>Gammaproteobacteria</taxon>
        <taxon>Oceanospirillales</taxon>
        <taxon>Halomonadaceae</taxon>
        <taxon>Halovibrio</taxon>
    </lineage>
</organism>
<gene>
    <name evidence="2" type="ORF">CK501_00605</name>
</gene>
<accession>A0A2A2F8B6</accession>
<feature type="region of interest" description="Disordered" evidence="1">
    <location>
        <begin position="109"/>
        <end position="152"/>
    </location>
</feature>
<dbReference type="InterPro" id="IPR029058">
    <property type="entry name" value="AB_hydrolase_fold"/>
</dbReference>
<dbReference type="Proteomes" id="UP000218896">
    <property type="component" value="Unassembled WGS sequence"/>
</dbReference>
<comment type="caution">
    <text evidence="2">The sequence shown here is derived from an EMBL/GenBank/DDBJ whole genome shotgun (WGS) entry which is preliminary data.</text>
</comment>
<dbReference type="EMBL" id="NSKD01000001">
    <property type="protein sequence ID" value="PAU81686.1"/>
    <property type="molecule type" value="Genomic_DNA"/>
</dbReference>
<dbReference type="AlphaFoldDB" id="A0A2A2F8B6"/>
<feature type="compositionally biased region" description="Polar residues" evidence="1">
    <location>
        <begin position="113"/>
        <end position="137"/>
    </location>
</feature>
<dbReference type="Pfam" id="PF26363">
    <property type="entry name" value="Phospholipase-like"/>
    <property type="match status" value="1"/>
</dbReference>
<protein>
    <submittedName>
        <fullName evidence="2">Phospholipase</fullName>
    </submittedName>
</protein>